<dbReference type="EMBL" id="JBHMEI010000036">
    <property type="protein sequence ID" value="MFB9206310.1"/>
    <property type="molecule type" value="Genomic_DNA"/>
</dbReference>
<reference evidence="6 7" key="1">
    <citation type="submission" date="2024-09" db="EMBL/GenBank/DDBJ databases">
        <authorList>
            <person name="Sun Q."/>
            <person name="Mori K."/>
        </authorList>
    </citation>
    <scope>NUCLEOTIDE SEQUENCE [LARGE SCALE GENOMIC DNA]</scope>
    <source>
        <strain evidence="6 7">CCM 3426</strain>
    </source>
</reference>
<dbReference type="SUPFAM" id="SSF50978">
    <property type="entry name" value="WD40 repeat-like"/>
    <property type="match status" value="2"/>
</dbReference>
<accession>A0ABV5IP41</accession>
<keyword evidence="1 3" id="KW-0853">WD repeat</keyword>
<dbReference type="InterPro" id="IPR036322">
    <property type="entry name" value="WD40_repeat_dom_sf"/>
</dbReference>
<dbReference type="PROSITE" id="PS00678">
    <property type="entry name" value="WD_REPEATS_1"/>
    <property type="match status" value="2"/>
</dbReference>
<dbReference type="SUPFAM" id="SSF52129">
    <property type="entry name" value="Caspase-like"/>
    <property type="match status" value="1"/>
</dbReference>
<keyword evidence="2" id="KW-0677">Repeat</keyword>
<evidence type="ECO:0000313" key="7">
    <source>
        <dbReference type="Proteomes" id="UP001589647"/>
    </source>
</evidence>
<dbReference type="NCBIfam" id="NF047832">
    <property type="entry name" value="caspase_w_EACC1"/>
    <property type="match status" value="1"/>
</dbReference>
<evidence type="ECO:0000313" key="6">
    <source>
        <dbReference type="EMBL" id="MFB9206310.1"/>
    </source>
</evidence>
<dbReference type="InterPro" id="IPR001680">
    <property type="entry name" value="WD40_rpt"/>
</dbReference>
<dbReference type="InterPro" id="IPR020472">
    <property type="entry name" value="WD40_PAC1"/>
</dbReference>
<evidence type="ECO:0000256" key="3">
    <source>
        <dbReference type="PROSITE-ProRule" id="PRU00221"/>
    </source>
</evidence>
<dbReference type="Pfam" id="PF00656">
    <property type="entry name" value="Peptidase_C14"/>
    <property type="match status" value="1"/>
</dbReference>
<dbReference type="PROSITE" id="PS50082">
    <property type="entry name" value="WD_REPEATS_2"/>
    <property type="match status" value="7"/>
</dbReference>
<dbReference type="InterPro" id="IPR049052">
    <property type="entry name" value="nSTAND1"/>
</dbReference>
<feature type="repeat" description="WD" evidence="3">
    <location>
        <begin position="1091"/>
        <end position="1121"/>
    </location>
</feature>
<feature type="repeat" description="WD" evidence="3">
    <location>
        <begin position="1051"/>
        <end position="1093"/>
    </location>
</feature>
<protein>
    <submittedName>
        <fullName evidence="6">AAA family ATPase</fullName>
    </submittedName>
</protein>
<dbReference type="InterPro" id="IPR015943">
    <property type="entry name" value="WD40/YVTN_repeat-like_dom_sf"/>
</dbReference>
<feature type="repeat" description="WD" evidence="3">
    <location>
        <begin position="1224"/>
        <end position="1265"/>
    </location>
</feature>
<evidence type="ECO:0000259" key="5">
    <source>
        <dbReference type="Pfam" id="PF20703"/>
    </source>
</evidence>
<dbReference type="CDD" id="cd00200">
    <property type="entry name" value="WD40"/>
    <property type="match status" value="1"/>
</dbReference>
<dbReference type="SUPFAM" id="SSF52540">
    <property type="entry name" value="P-loop containing nucleoside triphosphate hydrolases"/>
    <property type="match status" value="1"/>
</dbReference>
<evidence type="ECO:0000256" key="1">
    <source>
        <dbReference type="ARBA" id="ARBA00022574"/>
    </source>
</evidence>
<dbReference type="Proteomes" id="UP001589647">
    <property type="component" value="Unassembled WGS sequence"/>
</dbReference>
<feature type="repeat" description="WD" evidence="3">
    <location>
        <begin position="907"/>
        <end position="940"/>
    </location>
</feature>
<dbReference type="InterPro" id="IPR029030">
    <property type="entry name" value="Caspase-like_dom_sf"/>
</dbReference>
<evidence type="ECO:0000256" key="2">
    <source>
        <dbReference type="ARBA" id="ARBA00022737"/>
    </source>
</evidence>
<dbReference type="PROSITE" id="PS50294">
    <property type="entry name" value="WD_REPEATS_REGION"/>
    <property type="match status" value="3"/>
</dbReference>
<dbReference type="InterPro" id="IPR027417">
    <property type="entry name" value="P-loop_NTPase"/>
</dbReference>
<proteinExistence type="predicted"/>
<comment type="caution">
    <text evidence="6">The sequence shown here is derived from an EMBL/GenBank/DDBJ whole genome shotgun (WGS) entry which is preliminary data.</text>
</comment>
<dbReference type="PRINTS" id="PR00320">
    <property type="entry name" value="GPROTEINBRPT"/>
</dbReference>
<dbReference type="InterPro" id="IPR019775">
    <property type="entry name" value="WD40_repeat_CS"/>
</dbReference>
<dbReference type="Pfam" id="PF00400">
    <property type="entry name" value="WD40"/>
    <property type="match status" value="6"/>
</dbReference>
<feature type="domain" description="Peptidase C14 caspase" evidence="4">
    <location>
        <begin position="69"/>
        <end position="211"/>
    </location>
</feature>
<feature type="repeat" description="WD" evidence="3">
    <location>
        <begin position="818"/>
        <end position="851"/>
    </location>
</feature>
<dbReference type="InterPro" id="IPR011600">
    <property type="entry name" value="Pept_C14_caspase"/>
</dbReference>
<gene>
    <name evidence="6" type="ORF">ACFFV7_34300</name>
</gene>
<feature type="repeat" description="WD" evidence="3">
    <location>
        <begin position="863"/>
        <end position="904"/>
    </location>
</feature>
<dbReference type="SMART" id="SM00320">
    <property type="entry name" value="WD40"/>
    <property type="match status" value="10"/>
</dbReference>
<feature type="domain" description="Novel STAND NTPase 1" evidence="5">
    <location>
        <begin position="277"/>
        <end position="685"/>
    </location>
</feature>
<dbReference type="RefSeq" id="WP_189652346.1">
    <property type="nucleotide sequence ID" value="NZ_BMRC01000026.1"/>
</dbReference>
<dbReference type="PANTHER" id="PTHR19879">
    <property type="entry name" value="TRANSCRIPTION INITIATION FACTOR TFIID"/>
    <property type="match status" value="1"/>
</dbReference>
<name>A0ABV5IP41_9ACTN</name>
<feature type="repeat" description="WD" evidence="3">
    <location>
        <begin position="952"/>
        <end position="993"/>
    </location>
</feature>
<organism evidence="6 7">
    <name type="scientific">Nonomuraea spiralis</name>
    <dbReference type="NCBI Taxonomy" id="46182"/>
    <lineage>
        <taxon>Bacteria</taxon>
        <taxon>Bacillati</taxon>
        <taxon>Actinomycetota</taxon>
        <taxon>Actinomycetes</taxon>
        <taxon>Streptosporangiales</taxon>
        <taxon>Streptosporangiaceae</taxon>
        <taxon>Nonomuraea</taxon>
    </lineage>
</organism>
<dbReference type="Pfam" id="PF20703">
    <property type="entry name" value="nSTAND1"/>
    <property type="match status" value="1"/>
</dbReference>
<evidence type="ECO:0000259" key="4">
    <source>
        <dbReference type="Pfam" id="PF00656"/>
    </source>
</evidence>
<dbReference type="PANTHER" id="PTHR19879:SF9">
    <property type="entry name" value="TRANSCRIPTION INITIATION FACTOR TFIID SUBUNIT 5"/>
    <property type="match status" value="1"/>
</dbReference>
<sequence length="1499" mass="161475">MAQDLPDGGGSRSGLGRARVLLVGTATHVPGSRLRDEQAVADTLIAFRHALIDRCGVRRDALDVCLDPQTPGEFGHALQTVTEGADRSDVLLVCYAGHGMVSSSDGQLYLATRESGGDGRLEHTAWPYANLRRYVLESRARVKIVILDCCFSGRAVSALAADQDEIANVAEIAGTYVLTSAGRDEYALVLPGGQRTAFLGTLVDLLNHGDPEADRTITVAAAYRHLARMLPAKGCARPVGRGLSLAGDLVLAPNRAWRSKGAVAPPRPAGTERRQCPYPGLAAFSAANSSLFFGREQLTGKLVKKIAERYDEPAPVLVMGNSGSGKTSLLHAGVLPAIGHGDLEIAGSSTWPRLAFTPTARPLAALAANIMPLIHRDPAELEDLIRARPEALQEALSRTPPGRRIVLVVDQFEELFTQCSDEAERQAFIRALHSTWSGHGGEPTTLVVLGVRADFFGRCADHGELTQAISRHTMVVGPMKPQEVRDAIERPAERVELSLEAGLTEVLLTDLGVRRGGDETQPAYEAGRLPLLAHALRSIWQRRDGDVLTVAAYREIDGIGGALATSADTVLAGLDEKGRSTARDLLLRLVRVGEGTDDTRQRASPGELIDGAPEPDAARKVLHTLAADDARLITLDGDTVQITHEALLHSWPTLRSWIEADRADLRLRHRLASEARAWERSGRKAGDLAKATSLAILRDWAIEPEGLRTLDGGTREFAEASIRRARRRRTGAFAIFSVFLLLFAVTVVQWRTADERNRIATTRKLTAEAEVRRDNDPIGALRANLAAYGMAGADGPVHDEARANLTAAILGDSLALPFPAHRGPVNAVAFTPDGGTLATGGSDSAVILWDIHDPLMPRKAAVLTGHEGPVTSAEFDARGSLLVTGDAKGRVALWNTADPRRPRQAAVLKNMGAVNTVALSPRGAVLATAGQNTKAVLWDVTDPGKPLQLATIGGHDKPISSIAFSPDGRLLATASDDATVKLWQVSTPTRPHRVATIKKALFLPKRVAFHPDGYGLAITGIRGVFLPVPGSPLVTLWDIRDNRRPQLISESAAHQGAVDRLAFNPTGTRMVTASSGDAAVILWKGTEQKAVLQQSSAVTALRFNPDGRILAVGGENGTMRLRIVTNPAAPRMLFDVSGAGPAVLHPNGSILAMAEMETIKLWDLRQDSTPKQISSIRTDSRVGELTFSSDGSTLVVMTDGDAVRIMMWDVRIPASPRKVVVAPVENMVQASSSVVFHPGKKMLAVTGKDGAVSFWDLRDPARPARLSTLSGETEGASATLIFDEHGDFFAVVNDDRPPSLWDVRDPKAPRRVKWDGAPPASFVAFSSGGPRRLLATGHDNTVTLWDLTTQPAPSRTAVLTTVKDIYRLTFHPSGDLLIIGSVEDRLISKWGPQPTDEDIWGRADAAEFWIITDPAAPRRLPAMTDEEPFYPPYTFSADERRLLTGYGYGVALWSTAELQDVLEHLRERGCTVAGRGLTQEEWTHYAPGIPYQEDCPPAR</sequence>
<dbReference type="Gene3D" id="3.40.50.1460">
    <property type="match status" value="1"/>
</dbReference>
<keyword evidence="7" id="KW-1185">Reference proteome</keyword>
<dbReference type="Gene3D" id="2.130.10.10">
    <property type="entry name" value="YVTN repeat-like/Quinoprotein amine dehydrogenase"/>
    <property type="match status" value="3"/>
</dbReference>